<name>A0A937DLX3_9HYPH</name>
<sequence length="173" mass="18318">MDIKKQIVIASLALTTAVLGGCDLSENNIMEKLEILTKAAATAATETALKESNKEKEKTSSKWKWTAKEAGIPKDAKAAKTAITAAETAIIAAATAAKAATTATTAAETVTKAATTKTTAADTEEANKQGASTTAFKKQLTQRIEIEPKKEGERSIYNQSLLLPFGKDSKRSW</sequence>
<protein>
    <recommendedName>
        <fullName evidence="3">Lipoprotein</fullName>
    </recommendedName>
</protein>
<reference evidence="1" key="1">
    <citation type="submission" date="2019-02" db="EMBL/GenBank/DDBJ databases">
        <title>A novel Candidatus Liberibacter species associated with the New Zealand native fuchsia psyllid, Ctenarytaina fuchsiae.</title>
        <authorList>
            <person name="Thompson S.M."/>
            <person name="Jorgensen N."/>
            <person name="David C."/>
            <person name="Bulman S.R."/>
            <person name="Smith G.R."/>
        </authorList>
    </citation>
    <scope>NUCLEOTIDE SEQUENCE</scope>
    <source>
        <strain evidence="1">Oxford</strain>
    </source>
</reference>
<accession>A0A937DLX3</accession>
<evidence type="ECO:0000313" key="2">
    <source>
        <dbReference type="Proteomes" id="UP000736856"/>
    </source>
</evidence>
<gene>
    <name evidence="1" type="ORF">EU981_02855</name>
</gene>
<dbReference type="EMBL" id="SEOL01000004">
    <property type="protein sequence ID" value="MBL0849014.1"/>
    <property type="molecule type" value="Genomic_DNA"/>
</dbReference>
<organism evidence="1 2">
    <name type="scientific">Candidatus Liberibacter ctenarytainae</name>
    <dbReference type="NCBI Taxonomy" id="2020335"/>
    <lineage>
        <taxon>Bacteria</taxon>
        <taxon>Pseudomonadati</taxon>
        <taxon>Pseudomonadota</taxon>
        <taxon>Alphaproteobacteria</taxon>
        <taxon>Hyphomicrobiales</taxon>
        <taxon>Rhizobiaceae</taxon>
        <taxon>Liberibacter</taxon>
    </lineage>
</organism>
<evidence type="ECO:0000313" key="1">
    <source>
        <dbReference type="EMBL" id="MBL0849014.1"/>
    </source>
</evidence>
<proteinExistence type="predicted"/>
<dbReference type="Proteomes" id="UP000736856">
    <property type="component" value="Unassembled WGS sequence"/>
</dbReference>
<dbReference type="PROSITE" id="PS51257">
    <property type="entry name" value="PROKAR_LIPOPROTEIN"/>
    <property type="match status" value="1"/>
</dbReference>
<evidence type="ECO:0008006" key="3">
    <source>
        <dbReference type="Google" id="ProtNLM"/>
    </source>
</evidence>
<comment type="caution">
    <text evidence="1">The sequence shown here is derived from an EMBL/GenBank/DDBJ whole genome shotgun (WGS) entry which is preliminary data.</text>
</comment>
<dbReference type="AlphaFoldDB" id="A0A937DLX3"/>